<keyword evidence="1" id="KW-0732">Signal</keyword>
<evidence type="ECO:0000256" key="1">
    <source>
        <dbReference type="SAM" id="SignalP"/>
    </source>
</evidence>
<dbReference type="KEGG" id="uli:ETAA1_27650"/>
<keyword evidence="3" id="KW-1185">Reference proteome</keyword>
<feature type="chain" id="PRO_5021850116" evidence="1">
    <location>
        <begin position="23"/>
        <end position="212"/>
    </location>
</feature>
<accession>A0A517XTK9</accession>
<name>A0A517XTK9_9BACT</name>
<dbReference type="EMBL" id="CP036273">
    <property type="protein sequence ID" value="QDU20804.1"/>
    <property type="molecule type" value="Genomic_DNA"/>
</dbReference>
<evidence type="ECO:0000313" key="2">
    <source>
        <dbReference type="EMBL" id="QDU20804.1"/>
    </source>
</evidence>
<evidence type="ECO:0000313" key="3">
    <source>
        <dbReference type="Proteomes" id="UP000319576"/>
    </source>
</evidence>
<protein>
    <submittedName>
        <fullName evidence="2">Uncharacterized protein</fullName>
    </submittedName>
</protein>
<dbReference type="AlphaFoldDB" id="A0A517XTK9"/>
<dbReference type="Proteomes" id="UP000319576">
    <property type="component" value="Chromosome"/>
</dbReference>
<feature type="signal peptide" evidence="1">
    <location>
        <begin position="1"/>
        <end position="22"/>
    </location>
</feature>
<gene>
    <name evidence="2" type="ORF">ETAA1_27650</name>
</gene>
<sequence precursor="true">MRRPLGALLGLVLAIATASGQAGGVTPAADETRSKLLKVKLSLNFNRMPLREALKEIAHLVTENTEKPILWTYAADGGVPNVPVTYNCKDKAVEAILDDLFKQHGLGFTVLSGDDHPRDGWVRLGPGKERGEVKKLSPLVLAPPTTTTPTTPAVVPDDPNEAAGLARLNAAKGLLTEGKAADAKLILNVVIGKYGKTKAGAEAKDILEKLNK</sequence>
<organism evidence="2 3">
    <name type="scientific">Urbifossiella limnaea</name>
    <dbReference type="NCBI Taxonomy" id="2528023"/>
    <lineage>
        <taxon>Bacteria</taxon>
        <taxon>Pseudomonadati</taxon>
        <taxon>Planctomycetota</taxon>
        <taxon>Planctomycetia</taxon>
        <taxon>Gemmatales</taxon>
        <taxon>Gemmataceae</taxon>
        <taxon>Urbifossiella</taxon>
    </lineage>
</organism>
<proteinExistence type="predicted"/>
<dbReference type="RefSeq" id="WP_145238980.1">
    <property type="nucleotide sequence ID" value="NZ_CP036273.1"/>
</dbReference>
<reference evidence="2 3" key="1">
    <citation type="submission" date="2019-02" db="EMBL/GenBank/DDBJ databases">
        <title>Deep-cultivation of Planctomycetes and their phenomic and genomic characterization uncovers novel biology.</title>
        <authorList>
            <person name="Wiegand S."/>
            <person name="Jogler M."/>
            <person name="Boedeker C."/>
            <person name="Pinto D."/>
            <person name="Vollmers J."/>
            <person name="Rivas-Marin E."/>
            <person name="Kohn T."/>
            <person name="Peeters S.H."/>
            <person name="Heuer A."/>
            <person name="Rast P."/>
            <person name="Oberbeckmann S."/>
            <person name="Bunk B."/>
            <person name="Jeske O."/>
            <person name="Meyerdierks A."/>
            <person name="Storesund J.E."/>
            <person name="Kallscheuer N."/>
            <person name="Luecker S."/>
            <person name="Lage O.M."/>
            <person name="Pohl T."/>
            <person name="Merkel B.J."/>
            <person name="Hornburger P."/>
            <person name="Mueller R.-W."/>
            <person name="Bruemmer F."/>
            <person name="Labrenz M."/>
            <person name="Spormann A.M."/>
            <person name="Op den Camp H."/>
            <person name="Overmann J."/>
            <person name="Amann R."/>
            <person name="Jetten M.S.M."/>
            <person name="Mascher T."/>
            <person name="Medema M.H."/>
            <person name="Devos D.P."/>
            <person name="Kaster A.-K."/>
            <person name="Ovreas L."/>
            <person name="Rohde M."/>
            <person name="Galperin M.Y."/>
            <person name="Jogler C."/>
        </authorList>
    </citation>
    <scope>NUCLEOTIDE SEQUENCE [LARGE SCALE GENOMIC DNA]</scope>
    <source>
        <strain evidence="2 3">ETA_A1</strain>
    </source>
</reference>
<dbReference type="OrthoDB" id="10001055at2"/>